<proteinExistence type="predicted"/>
<dbReference type="EMBL" id="SDMP01000018">
    <property type="protein sequence ID" value="RYQ97055.1"/>
    <property type="molecule type" value="Genomic_DNA"/>
</dbReference>
<evidence type="ECO:0000256" key="1">
    <source>
        <dbReference type="ARBA" id="ARBA00022574"/>
    </source>
</evidence>
<protein>
    <recommendedName>
        <fullName evidence="5">Coatomer WD associated region domain-containing protein</fullName>
    </recommendedName>
</protein>
<comment type="caution">
    <text evidence="3">The sequence shown here is derived from an EMBL/GenBank/DDBJ whole genome shotgun (WGS) entry which is preliminary data.</text>
</comment>
<dbReference type="GO" id="GO:0006886">
    <property type="term" value="P:intracellular protein transport"/>
    <property type="evidence" value="ECO:0007669"/>
    <property type="project" value="TreeGrafter"/>
</dbReference>
<dbReference type="GO" id="GO:0006890">
    <property type="term" value="P:retrograde vesicle-mediated transport, Golgi to endoplasmic reticulum"/>
    <property type="evidence" value="ECO:0007669"/>
    <property type="project" value="TreeGrafter"/>
</dbReference>
<keyword evidence="1" id="KW-0853">WD repeat</keyword>
<evidence type="ECO:0008006" key="5">
    <source>
        <dbReference type="Google" id="ProtNLM"/>
    </source>
</evidence>
<keyword evidence="2" id="KW-0677">Repeat</keyword>
<evidence type="ECO:0000313" key="4">
    <source>
        <dbReference type="Proteomes" id="UP000289738"/>
    </source>
</evidence>
<dbReference type="GO" id="GO:0030126">
    <property type="term" value="C:COPI vesicle coat"/>
    <property type="evidence" value="ECO:0007669"/>
    <property type="project" value="TreeGrafter"/>
</dbReference>
<dbReference type="InterPro" id="IPR050844">
    <property type="entry name" value="Coatomer_complex_subunit"/>
</dbReference>
<dbReference type="PANTHER" id="PTHR19876:SF1">
    <property type="entry name" value="COATOMER SUBUNIT ALPHA"/>
    <property type="match status" value="1"/>
</dbReference>
<evidence type="ECO:0000313" key="3">
    <source>
        <dbReference type="EMBL" id="RYQ97055.1"/>
    </source>
</evidence>
<dbReference type="GO" id="GO:0006891">
    <property type="term" value="P:intra-Golgi vesicle-mediated transport"/>
    <property type="evidence" value="ECO:0007669"/>
    <property type="project" value="TreeGrafter"/>
</dbReference>
<gene>
    <name evidence="3" type="ORF">Ahy_B08g093042</name>
</gene>
<dbReference type="Gene3D" id="2.130.10.10">
    <property type="entry name" value="YVTN repeat-like/Quinoprotein amine dehydrogenase"/>
    <property type="match status" value="1"/>
</dbReference>
<dbReference type="InterPro" id="IPR015943">
    <property type="entry name" value="WD40/YVTN_repeat-like_dom_sf"/>
</dbReference>
<name>A0A444Y559_ARAHY</name>
<sequence length="180" mass="20452">MLTKFETKSNRVKGLSFHSKRPWILASLHSGVIQLWDYRMGTLIDRFDEHDGPVRALEMRNLAAEKQRLMPKTTLVEKIPEKIIGGLAARAEARRAPNLPLAQPTREYTQKLLPETRHFILVASQTRAGAEPRTICSTRRFRLRRRIAQRPTVVPSPATKLSISLAVREIPTPSSPVRES</sequence>
<dbReference type="InterPro" id="IPR036322">
    <property type="entry name" value="WD40_repeat_dom_sf"/>
</dbReference>
<organism evidence="3 4">
    <name type="scientific">Arachis hypogaea</name>
    <name type="common">Peanut</name>
    <dbReference type="NCBI Taxonomy" id="3818"/>
    <lineage>
        <taxon>Eukaryota</taxon>
        <taxon>Viridiplantae</taxon>
        <taxon>Streptophyta</taxon>
        <taxon>Embryophyta</taxon>
        <taxon>Tracheophyta</taxon>
        <taxon>Spermatophyta</taxon>
        <taxon>Magnoliopsida</taxon>
        <taxon>eudicotyledons</taxon>
        <taxon>Gunneridae</taxon>
        <taxon>Pentapetalae</taxon>
        <taxon>rosids</taxon>
        <taxon>fabids</taxon>
        <taxon>Fabales</taxon>
        <taxon>Fabaceae</taxon>
        <taxon>Papilionoideae</taxon>
        <taxon>50 kb inversion clade</taxon>
        <taxon>dalbergioids sensu lato</taxon>
        <taxon>Dalbergieae</taxon>
        <taxon>Pterocarpus clade</taxon>
        <taxon>Arachis</taxon>
    </lineage>
</organism>
<dbReference type="Proteomes" id="UP000289738">
    <property type="component" value="Chromosome B08"/>
</dbReference>
<dbReference type="AlphaFoldDB" id="A0A444Y559"/>
<dbReference type="PANTHER" id="PTHR19876">
    <property type="entry name" value="COATOMER"/>
    <property type="match status" value="1"/>
</dbReference>
<dbReference type="SUPFAM" id="SSF50978">
    <property type="entry name" value="WD40 repeat-like"/>
    <property type="match status" value="1"/>
</dbReference>
<keyword evidence="4" id="KW-1185">Reference proteome</keyword>
<dbReference type="STRING" id="3818.A0A444Y559"/>
<accession>A0A444Y559</accession>
<dbReference type="GO" id="GO:0006888">
    <property type="term" value="P:endoplasmic reticulum to Golgi vesicle-mediated transport"/>
    <property type="evidence" value="ECO:0007669"/>
    <property type="project" value="TreeGrafter"/>
</dbReference>
<reference evidence="3 4" key="1">
    <citation type="submission" date="2019-01" db="EMBL/GenBank/DDBJ databases">
        <title>Sequencing of cultivated peanut Arachis hypogaea provides insights into genome evolution and oil improvement.</title>
        <authorList>
            <person name="Chen X."/>
        </authorList>
    </citation>
    <scope>NUCLEOTIDE SEQUENCE [LARGE SCALE GENOMIC DNA]</scope>
    <source>
        <strain evidence="4">cv. Fuhuasheng</strain>
        <tissue evidence="3">Leaves</tissue>
    </source>
</reference>
<evidence type="ECO:0000256" key="2">
    <source>
        <dbReference type="ARBA" id="ARBA00022737"/>
    </source>
</evidence>